<reference evidence="1 2" key="1">
    <citation type="submission" date="2019-05" db="EMBL/GenBank/DDBJ databases">
        <title>Erythrobacter marisflavi sp. nov., isolated from isolated from water of an estuary environment.</title>
        <authorList>
            <person name="Yoon J.-H."/>
        </authorList>
    </citation>
    <scope>NUCLEOTIDE SEQUENCE [LARGE SCALE GENOMIC DNA]</scope>
    <source>
        <strain evidence="1 2">KEM-5</strain>
    </source>
</reference>
<dbReference type="OrthoDB" id="9809136at2"/>
<dbReference type="AlphaFoldDB" id="A0A5S3P7K3"/>
<accession>A0A5S3P7K3</accession>
<dbReference type="Pfam" id="PF07372">
    <property type="entry name" value="DUF1491"/>
    <property type="match status" value="1"/>
</dbReference>
<dbReference type="InterPro" id="IPR009964">
    <property type="entry name" value="DUF1491"/>
</dbReference>
<dbReference type="EMBL" id="VCAO01000003">
    <property type="protein sequence ID" value="TMM48213.1"/>
    <property type="molecule type" value="Genomic_DNA"/>
</dbReference>
<dbReference type="Gene3D" id="3.40.1530.20">
    <property type="entry name" value="Protein of unknown function (DUF1491)"/>
    <property type="match status" value="1"/>
</dbReference>
<keyword evidence="2" id="KW-1185">Reference proteome</keyword>
<protein>
    <submittedName>
        <fullName evidence="1">DUF1491 family protein</fullName>
    </submittedName>
</protein>
<comment type="caution">
    <text evidence="1">The sequence shown here is derived from an EMBL/GenBank/DDBJ whole genome shotgun (WGS) entry which is preliminary data.</text>
</comment>
<sequence length="144" mass="16108">MKRARKLAGGRAPSCGRESRFPACPAIRTAPRVPDGRLPAHIEVSGMLRAVEAAGGFATVLRKGEKTGGVILVLTMECGRDTCLWERMPQLDGRRIYSITRRQDDENPHEFAEYMQRRRGQDPDSWIIELDVTNPERFIAESAG</sequence>
<organism evidence="1 2">
    <name type="scientific">Qipengyuania marisflavi</name>
    <dbReference type="NCBI Taxonomy" id="2486356"/>
    <lineage>
        <taxon>Bacteria</taxon>
        <taxon>Pseudomonadati</taxon>
        <taxon>Pseudomonadota</taxon>
        <taxon>Alphaproteobacteria</taxon>
        <taxon>Sphingomonadales</taxon>
        <taxon>Erythrobacteraceae</taxon>
        <taxon>Qipengyuania</taxon>
    </lineage>
</organism>
<gene>
    <name evidence="1" type="ORF">FEV51_07940</name>
</gene>
<evidence type="ECO:0000313" key="1">
    <source>
        <dbReference type="EMBL" id="TMM48213.1"/>
    </source>
</evidence>
<dbReference type="Proteomes" id="UP000309668">
    <property type="component" value="Unassembled WGS sequence"/>
</dbReference>
<proteinExistence type="predicted"/>
<name>A0A5S3P7K3_9SPHN</name>
<evidence type="ECO:0000313" key="2">
    <source>
        <dbReference type="Proteomes" id="UP000309668"/>
    </source>
</evidence>